<dbReference type="EMBL" id="HBIR01038336">
    <property type="protein sequence ID" value="CAE0569943.1"/>
    <property type="molecule type" value="Transcribed_RNA"/>
</dbReference>
<evidence type="ECO:0000256" key="1">
    <source>
        <dbReference type="SAM" id="MobiDB-lite"/>
    </source>
</evidence>
<sequence length="162" mass="17543">MRFAETGTYEPSSRARNRTDGADAAARNRARERDTRKASEVGILSHPHVHASRQEALPGQAVAGRRFRKTNFGIGCGWTVVPWWYGISSRLVIDASSSSNSQSCTSCATIVSSSKFAILLPGHIRAPAEKGARNSGWSMTSAAVPFLRGGGQEAADRRARRR</sequence>
<name>A0A7S3WQS8_EMIHU</name>
<protein>
    <submittedName>
        <fullName evidence="2">Uncharacterized protein</fullName>
    </submittedName>
</protein>
<accession>A0A7S3WQS8</accession>
<reference evidence="2" key="1">
    <citation type="submission" date="2021-01" db="EMBL/GenBank/DDBJ databases">
        <authorList>
            <person name="Corre E."/>
            <person name="Pelletier E."/>
            <person name="Niang G."/>
            <person name="Scheremetjew M."/>
            <person name="Finn R."/>
            <person name="Kale V."/>
            <person name="Holt S."/>
            <person name="Cochrane G."/>
            <person name="Meng A."/>
            <person name="Brown T."/>
            <person name="Cohen L."/>
        </authorList>
    </citation>
    <scope>NUCLEOTIDE SEQUENCE</scope>
    <source>
        <strain evidence="2">379</strain>
    </source>
</reference>
<organism evidence="2">
    <name type="scientific">Emiliania huxleyi</name>
    <name type="common">Coccolithophore</name>
    <name type="synonym">Pontosphaera huxleyi</name>
    <dbReference type="NCBI Taxonomy" id="2903"/>
    <lineage>
        <taxon>Eukaryota</taxon>
        <taxon>Haptista</taxon>
        <taxon>Haptophyta</taxon>
        <taxon>Prymnesiophyceae</taxon>
        <taxon>Isochrysidales</taxon>
        <taxon>Noelaerhabdaceae</taxon>
        <taxon>Emiliania</taxon>
    </lineage>
</organism>
<dbReference type="AlphaFoldDB" id="A0A7S3WQS8"/>
<feature type="compositionally biased region" description="Basic and acidic residues" evidence="1">
    <location>
        <begin position="29"/>
        <end position="39"/>
    </location>
</feature>
<proteinExistence type="predicted"/>
<gene>
    <name evidence="2" type="ORF">EHUX00137_LOCUS29906</name>
</gene>
<evidence type="ECO:0000313" key="2">
    <source>
        <dbReference type="EMBL" id="CAE0569943.1"/>
    </source>
</evidence>
<feature type="region of interest" description="Disordered" evidence="1">
    <location>
        <begin position="1"/>
        <end position="44"/>
    </location>
</feature>